<dbReference type="SUPFAM" id="SSF46689">
    <property type="entry name" value="Homeodomain-like"/>
    <property type="match status" value="2"/>
</dbReference>
<organism evidence="11 12">
    <name type="scientific">Paenibacillus sabuli</name>
    <dbReference type="NCBI Taxonomy" id="2772509"/>
    <lineage>
        <taxon>Bacteria</taxon>
        <taxon>Bacillati</taxon>
        <taxon>Bacillota</taxon>
        <taxon>Bacilli</taxon>
        <taxon>Bacillales</taxon>
        <taxon>Paenibacillaceae</taxon>
        <taxon>Paenibacillus</taxon>
    </lineage>
</organism>
<accession>A0A927BWD6</accession>
<proteinExistence type="predicted"/>
<evidence type="ECO:0000313" key="11">
    <source>
        <dbReference type="EMBL" id="MBD2848098.1"/>
    </source>
</evidence>
<dbReference type="Proteomes" id="UP000621560">
    <property type="component" value="Unassembled WGS sequence"/>
</dbReference>
<keyword evidence="12" id="KW-1185">Reference proteome</keyword>
<evidence type="ECO:0000256" key="8">
    <source>
        <dbReference type="PROSITE-ProRule" id="PRU00169"/>
    </source>
</evidence>
<comment type="subcellular location">
    <subcellularLocation>
        <location evidence="1">Cytoplasm</location>
    </subcellularLocation>
</comment>
<dbReference type="GO" id="GO:0005737">
    <property type="term" value="C:cytoplasm"/>
    <property type="evidence" value="ECO:0007669"/>
    <property type="project" value="UniProtKB-SubCell"/>
</dbReference>
<evidence type="ECO:0000256" key="5">
    <source>
        <dbReference type="ARBA" id="ARBA00023015"/>
    </source>
</evidence>
<dbReference type="InterPro" id="IPR020449">
    <property type="entry name" value="Tscrpt_reg_AraC-type_HTH"/>
</dbReference>
<keyword evidence="3 8" id="KW-0597">Phosphoprotein</keyword>
<keyword evidence="2" id="KW-0963">Cytoplasm</keyword>
<evidence type="ECO:0000259" key="9">
    <source>
        <dbReference type="PROSITE" id="PS01124"/>
    </source>
</evidence>
<dbReference type="SMART" id="SM00448">
    <property type="entry name" value="REC"/>
    <property type="match status" value="1"/>
</dbReference>
<dbReference type="SMART" id="SM00342">
    <property type="entry name" value="HTH_ARAC"/>
    <property type="match status" value="1"/>
</dbReference>
<evidence type="ECO:0000313" key="12">
    <source>
        <dbReference type="Proteomes" id="UP000621560"/>
    </source>
</evidence>
<dbReference type="Gene3D" id="3.40.50.2300">
    <property type="match status" value="1"/>
</dbReference>
<gene>
    <name evidence="11" type="ORF">IDH44_23115</name>
</gene>
<dbReference type="AlphaFoldDB" id="A0A927BWD6"/>
<evidence type="ECO:0000256" key="7">
    <source>
        <dbReference type="ARBA" id="ARBA00023163"/>
    </source>
</evidence>
<dbReference type="SUPFAM" id="SSF52172">
    <property type="entry name" value="CheY-like"/>
    <property type="match status" value="1"/>
</dbReference>
<dbReference type="Pfam" id="PF00072">
    <property type="entry name" value="Response_reg"/>
    <property type="match status" value="1"/>
</dbReference>
<dbReference type="PANTHER" id="PTHR42713:SF3">
    <property type="entry name" value="TRANSCRIPTIONAL REGULATORY PROTEIN HPTR"/>
    <property type="match status" value="1"/>
</dbReference>
<keyword evidence="4" id="KW-0902">Two-component regulatory system</keyword>
<dbReference type="PRINTS" id="PR00032">
    <property type="entry name" value="HTHARAC"/>
</dbReference>
<dbReference type="InterPro" id="IPR018060">
    <property type="entry name" value="HTH_AraC"/>
</dbReference>
<dbReference type="PROSITE" id="PS00041">
    <property type="entry name" value="HTH_ARAC_FAMILY_1"/>
    <property type="match status" value="1"/>
</dbReference>
<dbReference type="CDD" id="cd17536">
    <property type="entry name" value="REC_YesN-like"/>
    <property type="match status" value="1"/>
</dbReference>
<dbReference type="GO" id="GO:0003700">
    <property type="term" value="F:DNA-binding transcription factor activity"/>
    <property type="evidence" value="ECO:0007669"/>
    <property type="project" value="InterPro"/>
</dbReference>
<keyword evidence="5" id="KW-0805">Transcription regulation</keyword>
<feature type="modified residue" description="4-aspartylphosphate" evidence="8">
    <location>
        <position position="55"/>
    </location>
</feature>
<feature type="domain" description="HTH araC/xylS-type" evidence="9">
    <location>
        <begin position="434"/>
        <end position="532"/>
    </location>
</feature>
<dbReference type="InterPro" id="IPR011006">
    <property type="entry name" value="CheY-like_superfamily"/>
</dbReference>
<dbReference type="PROSITE" id="PS50110">
    <property type="entry name" value="RESPONSE_REGULATORY"/>
    <property type="match status" value="1"/>
</dbReference>
<name>A0A927BWD6_9BACL</name>
<reference evidence="11" key="1">
    <citation type="submission" date="2020-09" db="EMBL/GenBank/DDBJ databases">
        <title>A novel bacterium of genus Paenibacillus, isolated from South China Sea.</title>
        <authorList>
            <person name="Huang H."/>
            <person name="Mo K."/>
            <person name="Hu Y."/>
        </authorList>
    </citation>
    <scope>NUCLEOTIDE SEQUENCE</scope>
    <source>
        <strain evidence="11">IB182496</strain>
    </source>
</reference>
<evidence type="ECO:0000259" key="10">
    <source>
        <dbReference type="PROSITE" id="PS50110"/>
    </source>
</evidence>
<dbReference type="RefSeq" id="WP_190921199.1">
    <property type="nucleotide sequence ID" value="NZ_JACXIZ010000053.1"/>
</dbReference>
<sequence length="534" mass="62349">MCRVLVVDDHPDQVESILTLVDWGDMGISSVVQAYSGKEAWKLLQQEQCEIVVTDIRMPEMDGLELIGLARARGMQTKFILMSGYADFEYARKAIQYKTVNYLMKPIDPDDLHRTLRQTIEELREERSRDLSYHKAMYTMRENIPKLRSALLRDILYGRVQPGEALFESVSRLDIPFAPDHAVTMLLIRMEEQFEAYHEKHIALFEYAITNMAEEILGETYETWCCKDEHHFLVFALKPKCEGTLAQQLQDKAKLLQRKVSTYLKGKISILFIQEWGIFPDSIKAYYDTASTAMRKHMRYEKEFVVAVGKEPIDMHIDSMKTIYQSPLLIQLMESGQWERAEERMQAILDELQDKWLTSTEHMHDVLQVLSSSLTYIAHRHGKQLKDILGEEMLDKAQNRTFRSMKELRLWCEQAFQRVKHQAGGSGSKPSVIERVHQFIEQQLSNDVSLQAIAEYVNLHPVYLSKIYKVETGISLSDYILNFRLGRAAELLKHKEVKIYEVGEQVGYQTTHYFIRVFKKRYGMTPQEYRETMI</sequence>
<dbReference type="InterPro" id="IPR018062">
    <property type="entry name" value="HTH_AraC-typ_CS"/>
</dbReference>
<dbReference type="Pfam" id="PF12833">
    <property type="entry name" value="HTH_18"/>
    <property type="match status" value="1"/>
</dbReference>
<dbReference type="Gene3D" id="1.10.10.60">
    <property type="entry name" value="Homeodomain-like"/>
    <property type="match status" value="2"/>
</dbReference>
<comment type="caution">
    <text evidence="11">The sequence shown here is derived from an EMBL/GenBank/DDBJ whole genome shotgun (WGS) entry which is preliminary data.</text>
</comment>
<evidence type="ECO:0000256" key="3">
    <source>
        <dbReference type="ARBA" id="ARBA00022553"/>
    </source>
</evidence>
<evidence type="ECO:0000256" key="1">
    <source>
        <dbReference type="ARBA" id="ARBA00004496"/>
    </source>
</evidence>
<dbReference type="EMBL" id="JACXIZ010000053">
    <property type="protein sequence ID" value="MBD2848098.1"/>
    <property type="molecule type" value="Genomic_DNA"/>
</dbReference>
<keyword evidence="7" id="KW-0804">Transcription</keyword>
<dbReference type="InterPro" id="IPR001789">
    <property type="entry name" value="Sig_transdc_resp-reg_receiver"/>
</dbReference>
<keyword evidence="6" id="KW-0238">DNA-binding</keyword>
<dbReference type="InterPro" id="IPR009057">
    <property type="entry name" value="Homeodomain-like_sf"/>
</dbReference>
<dbReference type="PANTHER" id="PTHR42713">
    <property type="entry name" value="HISTIDINE KINASE-RELATED"/>
    <property type="match status" value="1"/>
</dbReference>
<evidence type="ECO:0000256" key="2">
    <source>
        <dbReference type="ARBA" id="ARBA00022490"/>
    </source>
</evidence>
<protein>
    <submittedName>
        <fullName evidence="11">Response regulator</fullName>
    </submittedName>
</protein>
<evidence type="ECO:0000256" key="6">
    <source>
        <dbReference type="ARBA" id="ARBA00023125"/>
    </source>
</evidence>
<feature type="domain" description="Response regulatory" evidence="10">
    <location>
        <begin position="3"/>
        <end position="120"/>
    </location>
</feature>
<dbReference type="PROSITE" id="PS01124">
    <property type="entry name" value="HTH_ARAC_FAMILY_2"/>
    <property type="match status" value="1"/>
</dbReference>
<dbReference type="GO" id="GO:0000160">
    <property type="term" value="P:phosphorelay signal transduction system"/>
    <property type="evidence" value="ECO:0007669"/>
    <property type="project" value="UniProtKB-KW"/>
</dbReference>
<dbReference type="InterPro" id="IPR051552">
    <property type="entry name" value="HptR"/>
</dbReference>
<evidence type="ECO:0000256" key="4">
    <source>
        <dbReference type="ARBA" id="ARBA00023012"/>
    </source>
</evidence>
<dbReference type="GO" id="GO:0043565">
    <property type="term" value="F:sequence-specific DNA binding"/>
    <property type="evidence" value="ECO:0007669"/>
    <property type="project" value="InterPro"/>
</dbReference>